<proteinExistence type="inferred from homology"/>
<reference evidence="9" key="1">
    <citation type="submission" date="2021-04" db="EMBL/GenBank/DDBJ databases">
        <authorList>
            <consortium name="Molecular Ecology Group"/>
        </authorList>
    </citation>
    <scope>NUCLEOTIDE SEQUENCE</scope>
</reference>
<dbReference type="InterPro" id="IPR005129">
    <property type="entry name" value="GTPase_ArgK"/>
</dbReference>
<dbReference type="AlphaFoldDB" id="A0A8S3YX44"/>
<dbReference type="GO" id="GO:0005737">
    <property type="term" value="C:cytoplasm"/>
    <property type="evidence" value="ECO:0007669"/>
    <property type="project" value="TreeGrafter"/>
</dbReference>
<evidence type="ECO:0000256" key="7">
    <source>
        <dbReference type="ARBA" id="ARBA00062796"/>
    </source>
</evidence>
<comment type="function">
    <text evidence="6">GTPase, binds and hydrolyzes GTP. Involved in intracellular vitamin B12 metabolism, mediates the transport of cobalamin (Cbl) into mitochondria for the final steps of adenosylcobalamin (AdoCbl) synthesis. Functions as a G-protein chaperone that assists AdoCbl cofactor delivery from MMAB to the methylmalonyl-CoA mutase (MMUT). Plays a dual role as both a protectase and a reactivase for MMUT. Protects MMUT from progressive inactivation by oxidation by decreasing the rate of the formation of the oxidized inactive cofactor hydroxocobalamin (OH2Cbl). Additionally acts a reactivase by promoting the replacement of OH2Cbl by the active cofactor AdoCbl, restoring the activity of MMUT in the presence and hydrolysis of GTP.</text>
</comment>
<evidence type="ECO:0000256" key="2">
    <source>
        <dbReference type="ARBA" id="ARBA00022741"/>
    </source>
</evidence>
<dbReference type="PANTHER" id="PTHR23408:SF3">
    <property type="entry name" value="METHYLMALONIC ACIDURIA TYPE A PROTEIN, MITOCHONDRIAL"/>
    <property type="match status" value="1"/>
</dbReference>
<dbReference type="Gene3D" id="1.20.5.170">
    <property type="match status" value="1"/>
</dbReference>
<evidence type="ECO:0000259" key="8">
    <source>
        <dbReference type="SMART" id="SM00382"/>
    </source>
</evidence>
<dbReference type="NCBIfam" id="TIGR00750">
    <property type="entry name" value="lao"/>
    <property type="match status" value="1"/>
</dbReference>
<dbReference type="PANTHER" id="PTHR23408">
    <property type="entry name" value="METHYLMALONYL-COA MUTASE"/>
    <property type="match status" value="1"/>
</dbReference>
<dbReference type="OrthoDB" id="1476984at2759"/>
<dbReference type="NCBIfam" id="NF006958">
    <property type="entry name" value="PRK09435.1"/>
    <property type="match status" value="1"/>
</dbReference>
<protein>
    <recommendedName>
        <fullName evidence="8">AAA+ ATPase domain-containing protein</fullName>
    </recommendedName>
</protein>
<dbReference type="CDD" id="cd03114">
    <property type="entry name" value="MMAA-like"/>
    <property type="match status" value="1"/>
</dbReference>
<accession>A0A8S3YX44</accession>
<sequence>MIYKMSILRTVLGFSTKCHEVKRTCGNYCSIHISKIHVLNKLVSGSHCSCLCSRQNSSHLKESLFRCKCQNCCVRDVSTSVPARHFRQFHKSYNVLKYESAQKSLFHAADLLGNVDSPEVVNELFQGLIGQDRASLARSITLVESRHPAKQKQAQLLLTKVLEHMVQHDQHLLKGPRSFRVGLSGPPGSGKSTFIETFGKFLTSDGHRVAVLAVDPSSSTTGGSLLGDKTRMPELSRDMYAYIRPSPSGGTLGGVTRTTNEAIVLCEGAGYDIILVETVGVGQSEFAVADMVDMFCLLIPPAGGDELQGIKKGIVEVADLVIVNKSDGDLMPAARRIQSEYISALKFMRPRWKVWKPKVTRISSIEKTGVEELWGTMQEFREKTLASGELISHREKQLKLWLWNHIRDQVMDRFERDPKVKALLPQVEHLVSKNRVTPGLAADYMLQLYFGENEQGKGC</sequence>
<dbReference type="GO" id="GO:0005525">
    <property type="term" value="F:GTP binding"/>
    <property type="evidence" value="ECO:0007669"/>
    <property type="project" value="UniProtKB-KW"/>
</dbReference>
<dbReference type="InterPro" id="IPR027417">
    <property type="entry name" value="P-loop_NTPase"/>
</dbReference>
<keyword evidence="10" id="KW-1185">Reference proteome</keyword>
<dbReference type="Gene3D" id="3.40.50.300">
    <property type="entry name" value="P-loop containing nucleotide triphosphate hydrolases"/>
    <property type="match status" value="1"/>
</dbReference>
<dbReference type="SMART" id="SM00382">
    <property type="entry name" value="AAA"/>
    <property type="match status" value="1"/>
</dbReference>
<dbReference type="Proteomes" id="UP000678393">
    <property type="component" value="Unassembled WGS sequence"/>
</dbReference>
<keyword evidence="4" id="KW-0342">GTP-binding</keyword>
<dbReference type="InterPro" id="IPR003593">
    <property type="entry name" value="AAA+_ATPase"/>
</dbReference>
<dbReference type="Gene3D" id="1.10.287.130">
    <property type="match status" value="1"/>
</dbReference>
<evidence type="ECO:0000256" key="3">
    <source>
        <dbReference type="ARBA" id="ARBA00022801"/>
    </source>
</evidence>
<comment type="catalytic activity">
    <reaction evidence="5">
        <text>GTP + H2O = GDP + phosphate + H(+)</text>
        <dbReference type="Rhea" id="RHEA:19669"/>
        <dbReference type="ChEBI" id="CHEBI:15377"/>
        <dbReference type="ChEBI" id="CHEBI:15378"/>
        <dbReference type="ChEBI" id="CHEBI:37565"/>
        <dbReference type="ChEBI" id="CHEBI:43474"/>
        <dbReference type="ChEBI" id="CHEBI:58189"/>
    </reaction>
</comment>
<evidence type="ECO:0000313" key="9">
    <source>
        <dbReference type="EMBL" id="CAG5119901.1"/>
    </source>
</evidence>
<dbReference type="SUPFAM" id="SSF52540">
    <property type="entry name" value="P-loop containing nucleoside triphosphate hydrolases"/>
    <property type="match status" value="1"/>
</dbReference>
<comment type="similarity">
    <text evidence="1">Belongs to the SIMIBI class G3E GTPase family. ArgK/MeaB subfamily.</text>
</comment>
<evidence type="ECO:0000313" key="10">
    <source>
        <dbReference type="Proteomes" id="UP000678393"/>
    </source>
</evidence>
<comment type="caution">
    <text evidence="9">The sequence shown here is derived from an EMBL/GenBank/DDBJ whole genome shotgun (WGS) entry which is preliminary data.</text>
</comment>
<evidence type="ECO:0000256" key="4">
    <source>
        <dbReference type="ARBA" id="ARBA00023134"/>
    </source>
</evidence>
<keyword evidence="2" id="KW-0547">Nucleotide-binding</keyword>
<feature type="domain" description="AAA+ ATPase" evidence="8">
    <location>
        <begin position="177"/>
        <end position="349"/>
    </location>
</feature>
<dbReference type="GO" id="GO:0003924">
    <property type="term" value="F:GTPase activity"/>
    <property type="evidence" value="ECO:0007669"/>
    <property type="project" value="InterPro"/>
</dbReference>
<comment type="subunit">
    <text evidence="7">Homodimer. Interacts with MMUT (the apoenzyme form); the interaction is GTP dependent.</text>
</comment>
<evidence type="ECO:0000256" key="1">
    <source>
        <dbReference type="ARBA" id="ARBA00009625"/>
    </source>
</evidence>
<keyword evidence="3" id="KW-0378">Hydrolase</keyword>
<gene>
    <name evidence="9" type="ORF">CUNI_LOCUS5459</name>
</gene>
<evidence type="ECO:0000256" key="6">
    <source>
        <dbReference type="ARBA" id="ARBA00056794"/>
    </source>
</evidence>
<evidence type="ECO:0000256" key="5">
    <source>
        <dbReference type="ARBA" id="ARBA00048548"/>
    </source>
</evidence>
<dbReference type="FunFam" id="3.40.50.300:FF:000647">
    <property type="entry name" value="Methylmalonic aciduria type A homolog, mitochondrial"/>
    <property type="match status" value="1"/>
</dbReference>
<dbReference type="Pfam" id="PF03308">
    <property type="entry name" value="MeaB"/>
    <property type="match status" value="1"/>
</dbReference>
<name>A0A8S3YX44_9EUPU</name>
<organism evidence="9 10">
    <name type="scientific">Candidula unifasciata</name>
    <dbReference type="NCBI Taxonomy" id="100452"/>
    <lineage>
        <taxon>Eukaryota</taxon>
        <taxon>Metazoa</taxon>
        <taxon>Spiralia</taxon>
        <taxon>Lophotrochozoa</taxon>
        <taxon>Mollusca</taxon>
        <taxon>Gastropoda</taxon>
        <taxon>Heterobranchia</taxon>
        <taxon>Euthyneura</taxon>
        <taxon>Panpulmonata</taxon>
        <taxon>Eupulmonata</taxon>
        <taxon>Stylommatophora</taxon>
        <taxon>Helicina</taxon>
        <taxon>Helicoidea</taxon>
        <taxon>Geomitridae</taxon>
        <taxon>Candidula</taxon>
    </lineage>
</organism>
<dbReference type="EMBL" id="CAJHNH020000791">
    <property type="protein sequence ID" value="CAG5119901.1"/>
    <property type="molecule type" value="Genomic_DNA"/>
</dbReference>